<sequence>MARPEQGPELGKCALCLRPDVALQRSHLMPKGVYKRLRGSTGSTHPTRILEGRAVQTSAQTWAHLLCGDCEQRFNRLGEKWVLTHGLQQNQVTFPLLAKLLTMEPTEFDEGLDAWLLRPGKQEWFEPDALAYFAVSMIWRASVSDWGQPTVYPLKLGPYREDLRRFLLGDTAFPTRAYLSVCVRTPGPVSSLTYLPETMRQDGVTSHQFLIPGFFFILWLGGNLPEHLADGCLVAGKGHPMFVGSYLEDTFGRRVHKLRHQQPPDRSRRRTR</sequence>
<gene>
    <name evidence="1" type="ordered locus">AciX9_3332</name>
</gene>
<dbReference type="PaxDb" id="1198114-AciX9_3332"/>
<reference evidence="2" key="1">
    <citation type="submission" date="2011-01" db="EMBL/GenBank/DDBJ databases">
        <title>Complete sequence of chromosome of Acidobacterium sp. MP5ACTX9.</title>
        <authorList>
            <consortium name="US DOE Joint Genome Institute"/>
            <person name="Lucas S."/>
            <person name="Copeland A."/>
            <person name="Lapidus A."/>
            <person name="Cheng J.-F."/>
            <person name="Goodwin L."/>
            <person name="Pitluck S."/>
            <person name="Teshima H."/>
            <person name="Detter J.C."/>
            <person name="Han C."/>
            <person name="Tapia R."/>
            <person name="Land M."/>
            <person name="Hauser L."/>
            <person name="Kyrpides N."/>
            <person name="Ivanova N."/>
            <person name="Ovchinnikova G."/>
            <person name="Pagani I."/>
            <person name="Rawat S.R."/>
            <person name="Mannisto M."/>
            <person name="Haggblom M.M."/>
            <person name="Woyke T."/>
        </authorList>
    </citation>
    <scope>NUCLEOTIDE SEQUENCE [LARGE SCALE GENOMIC DNA]</scope>
    <source>
        <strain evidence="2">MP5ACTX9</strain>
    </source>
</reference>
<organism evidence="2">
    <name type="scientific">Granulicella tundricola (strain ATCC BAA-1859 / DSM 23138 / MP5ACTX9)</name>
    <dbReference type="NCBI Taxonomy" id="1198114"/>
    <lineage>
        <taxon>Bacteria</taxon>
        <taxon>Pseudomonadati</taxon>
        <taxon>Acidobacteriota</taxon>
        <taxon>Terriglobia</taxon>
        <taxon>Terriglobales</taxon>
        <taxon>Acidobacteriaceae</taxon>
        <taxon>Granulicella</taxon>
    </lineage>
</organism>
<proteinExistence type="predicted"/>
<protein>
    <submittedName>
        <fullName evidence="1">Uncharacterized protein</fullName>
    </submittedName>
</protein>
<dbReference type="eggNOG" id="ENOG5030NB9">
    <property type="taxonomic scope" value="Bacteria"/>
</dbReference>
<name>E8X2P4_GRATM</name>
<dbReference type="HOGENOM" id="CLU_1076730_0_0_0"/>
<evidence type="ECO:0000313" key="2">
    <source>
        <dbReference type="Proteomes" id="UP000000343"/>
    </source>
</evidence>
<dbReference type="Proteomes" id="UP000000343">
    <property type="component" value="Chromosome"/>
</dbReference>
<dbReference type="EMBL" id="CP002480">
    <property type="protein sequence ID" value="ADW70341.1"/>
    <property type="molecule type" value="Genomic_DNA"/>
</dbReference>
<dbReference type="AlphaFoldDB" id="E8X2P4"/>
<evidence type="ECO:0000313" key="1">
    <source>
        <dbReference type="EMBL" id="ADW70341.1"/>
    </source>
</evidence>
<dbReference type="STRING" id="1198114.AciX9_3332"/>
<dbReference type="KEGG" id="acm:AciX9_3332"/>
<accession>E8X2P4</accession>
<keyword evidence="2" id="KW-1185">Reference proteome</keyword>